<dbReference type="Pfam" id="PF07690">
    <property type="entry name" value="MFS_1"/>
    <property type="match status" value="1"/>
</dbReference>
<feature type="transmembrane region" description="Helical" evidence="5">
    <location>
        <begin position="162"/>
        <end position="181"/>
    </location>
</feature>
<evidence type="ECO:0000256" key="4">
    <source>
        <dbReference type="ARBA" id="ARBA00023136"/>
    </source>
</evidence>
<reference evidence="7" key="1">
    <citation type="submission" date="2021-11" db="EMBL/GenBank/DDBJ databases">
        <title>Streptomyces corallinus and Kineosporia corallina sp. nov., two new coral-derived marine actinobacteria.</title>
        <authorList>
            <person name="Buangrab K."/>
            <person name="Sutthacheep M."/>
            <person name="Yeemin T."/>
            <person name="Harunari E."/>
            <person name="Igarashi Y."/>
            <person name="Sripreechasak P."/>
            <person name="Kanchanasin P."/>
            <person name="Tanasupawat S."/>
            <person name="Phongsopitanun W."/>
        </authorList>
    </citation>
    <scope>NUCLEOTIDE SEQUENCE</scope>
    <source>
        <strain evidence="7">JCM 31032</strain>
    </source>
</reference>
<feature type="domain" description="Major facilitator superfamily (MFS) profile" evidence="6">
    <location>
        <begin position="33"/>
        <end position="412"/>
    </location>
</feature>
<dbReference type="Gene3D" id="1.20.1250.20">
    <property type="entry name" value="MFS general substrate transporter like domains"/>
    <property type="match status" value="2"/>
</dbReference>
<dbReference type="Proteomes" id="UP001138997">
    <property type="component" value="Unassembled WGS sequence"/>
</dbReference>
<feature type="transmembrane region" description="Helical" evidence="5">
    <location>
        <begin position="388"/>
        <end position="408"/>
    </location>
</feature>
<dbReference type="InterPro" id="IPR020846">
    <property type="entry name" value="MFS_dom"/>
</dbReference>
<feature type="transmembrane region" description="Helical" evidence="5">
    <location>
        <begin position="302"/>
        <end position="323"/>
    </location>
</feature>
<dbReference type="InterPro" id="IPR011701">
    <property type="entry name" value="MFS"/>
</dbReference>
<dbReference type="InterPro" id="IPR036259">
    <property type="entry name" value="MFS_trans_sf"/>
</dbReference>
<evidence type="ECO:0000313" key="7">
    <source>
        <dbReference type="EMBL" id="MCD5316090.1"/>
    </source>
</evidence>
<dbReference type="RefSeq" id="WP_231448944.1">
    <property type="nucleotide sequence ID" value="NZ_JAJOMB010000026.1"/>
</dbReference>
<dbReference type="EMBL" id="JAJOMB010000026">
    <property type="protein sequence ID" value="MCD5316090.1"/>
    <property type="molecule type" value="Genomic_DNA"/>
</dbReference>
<proteinExistence type="predicted"/>
<sequence>MSEPPGPDTRRSNSPMADVLEDDRARVALLWRVRVANTGLFLLTGLATALWVVNIPAVQEQAGVSKSVLGLLLLALGGGSIVGMQVAGWISDRYGSRPTAGLAVVIIALGINGPGWASSGWQLALLLPLLGLGTGTIIVAANDQAVKIEQAYGRPIMSAFHGYFSIAGALGAGLGAALHALDVPARGALAIASVAAVLIGLACVPRLLGAHEAARLAVPAPAEPVSGTEPSVLRPAVVLAVLSCLLSLAEGTATDWSVLHAVEHLGQSQTSAAFAYGTFALAMTIGRLSVDRVVAQAGPVLVVRWGSALAALGMLGVVLSPAYPLTLLAWLVFGLGLSGIVPQIFTAAGNLSLQRRGVILSRVVGLGYLGMLAGPALVGWLADLIGLNAALLAPMLCCLTGLVLAGAVRPRA</sequence>
<feature type="transmembrane region" description="Helical" evidence="5">
    <location>
        <begin position="329"/>
        <end position="351"/>
    </location>
</feature>
<dbReference type="PROSITE" id="PS50850">
    <property type="entry name" value="MFS"/>
    <property type="match status" value="1"/>
</dbReference>
<feature type="transmembrane region" description="Helical" evidence="5">
    <location>
        <begin position="35"/>
        <end position="55"/>
    </location>
</feature>
<evidence type="ECO:0000313" key="8">
    <source>
        <dbReference type="Proteomes" id="UP001138997"/>
    </source>
</evidence>
<dbReference type="PANTHER" id="PTHR23514:SF13">
    <property type="entry name" value="INNER MEMBRANE PROTEIN YBJJ"/>
    <property type="match status" value="1"/>
</dbReference>
<comment type="caution">
    <text evidence="7">The sequence shown here is derived from an EMBL/GenBank/DDBJ whole genome shotgun (WGS) entry which is preliminary data.</text>
</comment>
<accession>A0A9X1SY93</accession>
<feature type="transmembrane region" description="Helical" evidence="5">
    <location>
        <begin position="67"/>
        <end position="87"/>
    </location>
</feature>
<evidence type="ECO:0000256" key="2">
    <source>
        <dbReference type="ARBA" id="ARBA00022692"/>
    </source>
</evidence>
<name>A0A9X1SY93_9ACTN</name>
<feature type="transmembrane region" description="Helical" evidence="5">
    <location>
        <begin position="187"/>
        <end position="208"/>
    </location>
</feature>
<dbReference type="CDD" id="cd17393">
    <property type="entry name" value="MFS_MosC_like"/>
    <property type="match status" value="1"/>
</dbReference>
<dbReference type="GO" id="GO:0022857">
    <property type="term" value="F:transmembrane transporter activity"/>
    <property type="evidence" value="ECO:0007669"/>
    <property type="project" value="InterPro"/>
</dbReference>
<keyword evidence="4 5" id="KW-0472">Membrane</keyword>
<feature type="transmembrane region" description="Helical" evidence="5">
    <location>
        <begin position="363"/>
        <end position="382"/>
    </location>
</feature>
<keyword evidence="2 5" id="KW-0812">Transmembrane</keyword>
<keyword evidence="3 5" id="KW-1133">Transmembrane helix</keyword>
<feature type="transmembrane region" description="Helical" evidence="5">
    <location>
        <begin position="273"/>
        <end position="290"/>
    </location>
</feature>
<organism evidence="7 8">
    <name type="scientific">Kineosporia babensis</name>
    <dbReference type="NCBI Taxonomy" id="499548"/>
    <lineage>
        <taxon>Bacteria</taxon>
        <taxon>Bacillati</taxon>
        <taxon>Actinomycetota</taxon>
        <taxon>Actinomycetes</taxon>
        <taxon>Kineosporiales</taxon>
        <taxon>Kineosporiaceae</taxon>
        <taxon>Kineosporia</taxon>
    </lineage>
</organism>
<evidence type="ECO:0000256" key="1">
    <source>
        <dbReference type="ARBA" id="ARBA00004651"/>
    </source>
</evidence>
<gene>
    <name evidence="7" type="ORF">LR394_34860</name>
</gene>
<protein>
    <submittedName>
        <fullName evidence="7">MFS transporter</fullName>
    </submittedName>
</protein>
<evidence type="ECO:0000256" key="3">
    <source>
        <dbReference type="ARBA" id="ARBA00022989"/>
    </source>
</evidence>
<dbReference type="SUPFAM" id="SSF103473">
    <property type="entry name" value="MFS general substrate transporter"/>
    <property type="match status" value="1"/>
</dbReference>
<dbReference type="GO" id="GO:0005886">
    <property type="term" value="C:plasma membrane"/>
    <property type="evidence" value="ECO:0007669"/>
    <property type="project" value="UniProtKB-SubCell"/>
</dbReference>
<dbReference type="InterPro" id="IPR051788">
    <property type="entry name" value="MFS_Transporter"/>
</dbReference>
<feature type="transmembrane region" description="Helical" evidence="5">
    <location>
        <begin position="123"/>
        <end position="141"/>
    </location>
</feature>
<evidence type="ECO:0000256" key="5">
    <source>
        <dbReference type="SAM" id="Phobius"/>
    </source>
</evidence>
<dbReference type="AlphaFoldDB" id="A0A9X1SY93"/>
<evidence type="ECO:0000259" key="6">
    <source>
        <dbReference type="PROSITE" id="PS50850"/>
    </source>
</evidence>
<feature type="transmembrane region" description="Helical" evidence="5">
    <location>
        <begin position="236"/>
        <end position="253"/>
    </location>
</feature>
<keyword evidence="8" id="KW-1185">Reference proteome</keyword>
<comment type="subcellular location">
    <subcellularLocation>
        <location evidence="1">Cell membrane</location>
        <topology evidence="1">Multi-pass membrane protein</topology>
    </subcellularLocation>
</comment>
<dbReference type="PANTHER" id="PTHR23514">
    <property type="entry name" value="BYPASS OF STOP CODON PROTEIN 6"/>
    <property type="match status" value="1"/>
</dbReference>